<organism evidence="6 7">
    <name type="scientific">Ceraceosorus guamensis</name>
    <dbReference type="NCBI Taxonomy" id="1522189"/>
    <lineage>
        <taxon>Eukaryota</taxon>
        <taxon>Fungi</taxon>
        <taxon>Dikarya</taxon>
        <taxon>Basidiomycota</taxon>
        <taxon>Ustilaginomycotina</taxon>
        <taxon>Exobasidiomycetes</taxon>
        <taxon>Ceraceosorales</taxon>
        <taxon>Ceraceosoraceae</taxon>
        <taxon>Ceraceosorus</taxon>
    </lineage>
</organism>
<feature type="domain" description="RRM" evidence="5">
    <location>
        <begin position="1106"/>
        <end position="1191"/>
    </location>
</feature>
<dbReference type="GeneID" id="37032750"/>
<keyword evidence="7" id="KW-1185">Reference proteome</keyword>
<evidence type="ECO:0000256" key="2">
    <source>
        <dbReference type="ARBA" id="ARBA00022884"/>
    </source>
</evidence>
<name>A0A316VUG8_9BASI</name>
<dbReference type="CDD" id="cd00590">
    <property type="entry name" value="RRM_SF"/>
    <property type="match status" value="1"/>
</dbReference>
<feature type="region of interest" description="Disordered" evidence="4">
    <location>
        <begin position="1"/>
        <end position="39"/>
    </location>
</feature>
<keyword evidence="1" id="KW-0677">Repeat</keyword>
<gene>
    <name evidence="6" type="ORF">IE81DRAFT_200881</name>
</gene>
<evidence type="ECO:0000313" key="7">
    <source>
        <dbReference type="Proteomes" id="UP000245783"/>
    </source>
</evidence>
<dbReference type="InterPro" id="IPR035979">
    <property type="entry name" value="RBD_domain_sf"/>
</dbReference>
<dbReference type="Proteomes" id="UP000245783">
    <property type="component" value="Unassembled WGS sequence"/>
</dbReference>
<evidence type="ECO:0000313" key="6">
    <source>
        <dbReference type="EMBL" id="PWN40884.1"/>
    </source>
</evidence>
<dbReference type="STRING" id="1522189.A0A316VUG8"/>
<protein>
    <recommendedName>
        <fullName evidence="5">RRM domain-containing protein</fullName>
    </recommendedName>
</protein>
<dbReference type="EMBL" id="KZ819404">
    <property type="protein sequence ID" value="PWN40884.1"/>
    <property type="molecule type" value="Genomic_DNA"/>
</dbReference>
<feature type="region of interest" description="Disordered" evidence="4">
    <location>
        <begin position="858"/>
        <end position="930"/>
    </location>
</feature>
<dbReference type="Gene3D" id="1.25.40.10">
    <property type="entry name" value="Tetratricopeptide repeat domain"/>
    <property type="match status" value="2"/>
</dbReference>
<dbReference type="InParanoid" id="A0A316VUG8"/>
<dbReference type="RefSeq" id="XP_025368044.1">
    <property type="nucleotide sequence ID" value="XM_025510880.1"/>
</dbReference>
<dbReference type="PROSITE" id="PS50102">
    <property type="entry name" value="RRM"/>
    <property type="match status" value="3"/>
</dbReference>
<dbReference type="GO" id="GO:0003723">
    <property type="term" value="F:RNA binding"/>
    <property type="evidence" value="ECO:0007669"/>
    <property type="project" value="UniProtKB-UniRule"/>
</dbReference>
<dbReference type="Pfam" id="PF00076">
    <property type="entry name" value="RRM_1"/>
    <property type="match status" value="2"/>
</dbReference>
<dbReference type="SMART" id="SM00360">
    <property type="entry name" value="RRM"/>
    <property type="match status" value="3"/>
</dbReference>
<dbReference type="InterPro" id="IPR012677">
    <property type="entry name" value="Nucleotide-bd_a/b_plait_sf"/>
</dbReference>
<dbReference type="Gene3D" id="3.30.70.330">
    <property type="match status" value="3"/>
</dbReference>
<feature type="region of interest" description="Disordered" evidence="4">
    <location>
        <begin position="466"/>
        <end position="488"/>
    </location>
</feature>
<evidence type="ECO:0000259" key="5">
    <source>
        <dbReference type="PROSITE" id="PS50102"/>
    </source>
</evidence>
<accession>A0A316VUG8</accession>
<dbReference type="InterPro" id="IPR011990">
    <property type="entry name" value="TPR-like_helical_dom_sf"/>
</dbReference>
<feature type="domain" description="RRM" evidence="5">
    <location>
        <begin position="930"/>
        <end position="1012"/>
    </location>
</feature>
<dbReference type="SUPFAM" id="SSF54928">
    <property type="entry name" value="RNA-binding domain, RBD"/>
    <property type="match status" value="2"/>
</dbReference>
<feature type="domain" description="RRM" evidence="5">
    <location>
        <begin position="1013"/>
        <end position="1092"/>
    </location>
</feature>
<proteinExistence type="predicted"/>
<dbReference type="PANTHER" id="PTHR24012">
    <property type="entry name" value="RNA BINDING PROTEIN"/>
    <property type="match status" value="1"/>
</dbReference>
<sequence>MQEQVGEVDAAMDDASSMVGDGEQKEEEETALANSAPATALDTLSPIDHHRLLHATLAELQSAPYAEEALQKLSHQLNQARSSHTLSHSLTQLHNALSVHHFLRTSDTETIQGWKDVLSTHSQATFNSGGSALFAPAFVAASSLVLAGNVEDSGRHLDFFEDPGEEEEEEEEEHSNAQDYIEHALMRLYGRARVPATDHARCLPIETDPIARWTAARSDVTYHPSGAYSSSTLRAVTDKLYVSLDASRYDQQQDDGDNQAHQEYKHLLSEDSTREFLREMWSRASADVKHSQTLFNFYLTFEKFQLRIDRDRRRRALKAATQYAQVTYSQERLESVQKIYLTRLRSCHTDLDQTFASYTRFVSLYMPANAYEASLSEATSQMSRAKALLVELEPLERTITSVEERYWAALRVVLQLPRNVPDASTLGKKADANRIQSAIQELANALEGVAQGWKAYLDRLDKINSSANTQSSGSKSKKEKQAAAAAGREMTVLQVPTETLHATLERSLIVLGLPPALSGVFNEQPPTPQWESWNKNLGRVLGKSENKNVRRLLDALRAEMWNKAKKCWVEAVWTLSRPRISPLLAQSLIARAVKALPLSGELWAIQLRQFASSRSRVQVEETFSKVFDGGLFLSVPGNAAAKGEGEGGIEATIQLVLGRMDAERELLAVDLASERGTTVQEALAKSMLWSDTDRWSILYGLLMYYHAIIRQQQQAQEGGGAAGLLEKDEALRLERLATEYCLIGQGTETLAEEIWQDALLDQPNNVAVWSHAAECRARVGDVKKARSTYKMALARNFGGEREKEKLELMEEWNRFEMCFGTVQEIEVVKARIRQQREVVWKAWYEYAQYQGTNYAQTSTHNVQGHDDAAAPDANSHADGAGRKRKAEDEDAGMDVDAAGPSSVAGQATTGSPSRPGAPQSTSSGRDRENSSVIVSNLPLDCTSAELVRFFRTCGELLDPDLLPRPLPSGTSGGPTSAAAMVEFVDRSSVPAARTRDRKLIGSNEVRVSLGWECTLFVTNFEEGTTDEQIKAAFEKFGEIYEVRWPSRRIKASRRFCYVVYAVPEHAEAALALNDQPLNSNQSSAVQVLISDPARKAQRTDAHADKCELFITGLPRAATDEQVKALFTPFGEVTGVRVLRGPNGKPKGLAFVDYKNVLDAHQAVAVLSKLEEDGQPNARINGKPIQVSLAKAAASSTGNALSKRLTPEQCAAAVKVRHLPFDAQEAKIQQLFENVAGGVGSISKVNWTPGAEGQGKAVVVCKDAQVRLVDHHMRCSIALSHSLSAPCFSDCGLACSAKHIALRWTTDRICAAWS</sequence>
<reference evidence="6 7" key="1">
    <citation type="journal article" date="2018" name="Mol. Biol. Evol.">
        <title>Broad Genomic Sampling Reveals a Smut Pathogenic Ancestry of the Fungal Clade Ustilaginomycotina.</title>
        <authorList>
            <person name="Kijpornyongpan T."/>
            <person name="Mondo S.J."/>
            <person name="Barry K."/>
            <person name="Sandor L."/>
            <person name="Lee J."/>
            <person name="Lipzen A."/>
            <person name="Pangilinan J."/>
            <person name="LaButti K."/>
            <person name="Hainaut M."/>
            <person name="Henrissat B."/>
            <person name="Grigoriev I.V."/>
            <person name="Spatafora J.W."/>
            <person name="Aime M.C."/>
        </authorList>
    </citation>
    <scope>NUCLEOTIDE SEQUENCE [LARGE SCALE GENOMIC DNA]</scope>
    <source>
        <strain evidence="6 7">MCA 4658</strain>
    </source>
</reference>
<feature type="compositionally biased region" description="Polar residues" evidence="4">
    <location>
        <begin position="903"/>
        <end position="923"/>
    </location>
</feature>
<evidence type="ECO:0000256" key="4">
    <source>
        <dbReference type="SAM" id="MobiDB-lite"/>
    </source>
</evidence>
<dbReference type="SUPFAM" id="SSF48452">
    <property type="entry name" value="TPR-like"/>
    <property type="match status" value="1"/>
</dbReference>
<evidence type="ECO:0000256" key="1">
    <source>
        <dbReference type="ARBA" id="ARBA00022737"/>
    </source>
</evidence>
<evidence type="ECO:0000256" key="3">
    <source>
        <dbReference type="PROSITE-ProRule" id="PRU00176"/>
    </source>
</evidence>
<dbReference type="InterPro" id="IPR000504">
    <property type="entry name" value="RRM_dom"/>
</dbReference>
<dbReference type="OrthoDB" id="360390at2759"/>
<keyword evidence="2 3" id="KW-0694">RNA-binding</keyword>